<organism evidence="7 8">
    <name type="scientific">Microbacterium candidum</name>
    <dbReference type="NCBI Taxonomy" id="3041922"/>
    <lineage>
        <taxon>Bacteria</taxon>
        <taxon>Bacillati</taxon>
        <taxon>Actinomycetota</taxon>
        <taxon>Actinomycetes</taxon>
        <taxon>Micrococcales</taxon>
        <taxon>Microbacteriaceae</taxon>
        <taxon>Microbacterium</taxon>
    </lineage>
</organism>
<evidence type="ECO:0000256" key="1">
    <source>
        <dbReference type="ARBA" id="ARBA00004370"/>
    </source>
</evidence>
<feature type="domain" description="Mechanosensitive ion channel MscS" evidence="6">
    <location>
        <begin position="105"/>
        <end position="173"/>
    </location>
</feature>
<evidence type="ECO:0000259" key="6">
    <source>
        <dbReference type="Pfam" id="PF00924"/>
    </source>
</evidence>
<protein>
    <submittedName>
        <fullName evidence="7">Mechanosensitive ion channel</fullName>
    </submittedName>
</protein>
<evidence type="ECO:0000256" key="2">
    <source>
        <dbReference type="ARBA" id="ARBA00022692"/>
    </source>
</evidence>
<dbReference type="InterPro" id="IPR006686">
    <property type="entry name" value="MscS_channel_CS"/>
</dbReference>
<comment type="subcellular location">
    <subcellularLocation>
        <location evidence="1">Membrane</location>
    </subcellularLocation>
</comment>
<keyword evidence="4 5" id="KW-0472">Membrane</keyword>
<evidence type="ECO:0000313" key="7">
    <source>
        <dbReference type="EMBL" id="MDL9978322.1"/>
    </source>
</evidence>
<dbReference type="SUPFAM" id="SSF50182">
    <property type="entry name" value="Sm-like ribonucleoproteins"/>
    <property type="match status" value="1"/>
</dbReference>
<dbReference type="EMBL" id="JASXSZ010000001">
    <property type="protein sequence ID" value="MDL9978322.1"/>
    <property type="molecule type" value="Genomic_DNA"/>
</dbReference>
<reference evidence="7 8" key="1">
    <citation type="submission" date="2023-06" db="EMBL/GenBank/DDBJ databases">
        <title>Microbacterium sp. nov., isolated from a waste landfill.</title>
        <authorList>
            <person name="Wen W."/>
        </authorList>
    </citation>
    <scope>NUCLEOTIDE SEQUENCE [LARGE SCALE GENOMIC DNA]</scope>
    <source>
        <strain evidence="7 8">ASV49</strain>
    </source>
</reference>
<dbReference type="PANTHER" id="PTHR30221:SF1">
    <property type="entry name" value="SMALL-CONDUCTANCE MECHANOSENSITIVE CHANNEL"/>
    <property type="match status" value="1"/>
</dbReference>
<dbReference type="InterPro" id="IPR006685">
    <property type="entry name" value="MscS_channel_2nd"/>
</dbReference>
<name>A0ABT7MV45_9MICO</name>
<comment type="caution">
    <text evidence="7">The sequence shown here is derived from an EMBL/GenBank/DDBJ whole genome shotgun (WGS) entry which is preliminary data.</text>
</comment>
<sequence length="281" mass="29960">MRALASVDFSTWMQGIEWWQVAIALIVAIAGWIVGHFARKGVLALMQRTNGLEIYAITAARITEYLIVAVGLGIALAVLGANIQPLLAVVIIVAVVGVLVMRGTADNFAASVLIQSRHPVREGDEIQVDTPGGAMTGIVTELNSRSVVLVTYDGRTVHVPNAKLLSDSVVNHSAQGVRRSQVQVRVARAADEPIDGLLKRLLATTLAVDGIRDPENAAVRPTGVSPERLTALLLFWHEATQSAVVTADVVTALATDFADRRVEAVVTSDIPVAGFIPRDKL</sequence>
<dbReference type="InterPro" id="IPR045275">
    <property type="entry name" value="MscS_archaea/bacteria_type"/>
</dbReference>
<feature type="transmembrane region" description="Helical" evidence="5">
    <location>
        <begin position="86"/>
        <end position="105"/>
    </location>
</feature>
<evidence type="ECO:0000256" key="3">
    <source>
        <dbReference type="ARBA" id="ARBA00022989"/>
    </source>
</evidence>
<feature type="transmembrane region" description="Helical" evidence="5">
    <location>
        <begin position="18"/>
        <end position="38"/>
    </location>
</feature>
<evidence type="ECO:0000256" key="4">
    <source>
        <dbReference type="ARBA" id="ARBA00023136"/>
    </source>
</evidence>
<dbReference type="Gene3D" id="2.30.30.60">
    <property type="match status" value="1"/>
</dbReference>
<keyword evidence="2 5" id="KW-0812">Transmembrane</keyword>
<gene>
    <name evidence="7" type="ORF">QSV35_03175</name>
</gene>
<dbReference type="RefSeq" id="WP_286286628.1">
    <property type="nucleotide sequence ID" value="NZ_JASXSZ010000001.1"/>
</dbReference>
<dbReference type="InterPro" id="IPR010920">
    <property type="entry name" value="LSM_dom_sf"/>
</dbReference>
<proteinExistence type="predicted"/>
<dbReference type="Gene3D" id="1.10.287.1260">
    <property type="match status" value="1"/>
</dbReference>
<evidence type="ECO:0000313" key="8">
    <source>
        <dbReference type="Proteomes" id="UP001235064"/>
    </source>
</evidence>
<accession>A0ABT7MV45</accession>
<dbReference type="Proteomes" id="UP001235064">
    <property type="component" value="Unassembled WGS sequence"/>
</dbReference>
<keyword evidence="3 5" id="KW-1133">Transmembrane helix</keyword>
<dbReference type="PANTHER" id="PTHR30221">
    <property type="entry name" value="SMALL-CONDUCTANCE MECHANOSENSITIVE CHANNEL"/>
    <property type="match status" value="1"/>
</dbReference>
<feature type="transmembrane region" description="Helical" evidence="5">
    <location>
        <begin position="59"/>
        <end position="80"/>
    </location>
</feature>
<dbReference type="PROSITE" id="PS01246">
    <property type="entry name" value="UPF0003"/>
    <property type="match status" value="1"/>
</dbReference>
<dbReference type="InterPro" id="IPR023408">
    <property type="entry name" value="MscS_beta-dom_sf"/>
</dbReference>
<dbReference type="Pfam" id="PF00924">
    <property type="entry name" value="MS_channel_2nd"/>
    <property type="match status" value="1"/>
</dbReference>
<evidence type="ECO:0000256" key="5">
    <source>
        <dbReference type="SAM" id="Phobius"/>
    </source>
</evidence>
<keyword evidence="8" id="KW-1185">Reference proteome</keyword>